<dbReference type="VEuPathDB" id="FungiDB:AMAG_17744"/>
<dbReference type="Proteomes" id="UP000054350">
    <property type="component" value="Unassembled WGS sequence"/>
</dbReference>
<keyword evidence="2" id="KW-0472">Membrane</keyword>
<feature type="compositionally biased region" description="Low complexity" evidence="1">
    <location>
        <begin position="496"/>
        <end position="524"/>
    </location>
</feature>
<feature type="region of interest" description="Disordered" evidence="1">
    <location>
        <begin position="441"/>
        <end position="470"/>
    </location>
</feature>
<feature type="transmembrane region" description="Helical" evidence="2">
    <location>
        <begin position="680"/>
        <end position="700"/>
    </location>
</feature>
<evidence type="ECO:0000313" key="3">
    <source>
        <dbReference type="EMBL" id="KNE55136.1"/>
    </source>
</evidence>
<protein>
    <submittedName>
        <fullName evidence="3">Uncharacterized protein</fullName>
    </submittedName>
</protein>
<gene>
    <name evidence="3" type="ORF">AMAG_17744</name>
</gene>
<accession>A0A0L0RYK0</accession>
<keyword evidence="2" id="KW-1133">Transmembrane helix</keyword>
<evidence type="ECO:0000313" key="4">
    <source>
        <dbReference type="Proteomes" id="UP000054350"/>
    </source>
</evidence>
<feature type="region of interest" description="Disordered" evidence="1">
    <location>
        <begin position="226"/>
        <end position="289"/>
    </location>
</feature>
<feature type="region of interest" description="Disordered" evidence="1">
    <location>
        <begin position="489"/>
        <end position="524"/>
    </location>
</feature>
<sequence length="735" mass="74981">MMSSAFLWPAAAATTVPAQSHVHSILITTVVFLAFAAVLLPHALAAVPESCTPLLIDDFSHGTVATGWGTPNSVDGNAMVDYKAAPVANNQAELPAGTFFLREDLPCVDVSAYSGISFTFKYTAATGASLSLPRLVHWGYTALDKCQANSKQSGIWLNSNLGNLTEYRRPDGSFFVPKTAWFRGANVQFISVVALTTINGQSVSNVGPIWFECPVPQAVNATTTTLDTTTSSDSVSTPTSSLTTSGSSTVTADLSTTSGATSATDSSTASTDTSTTDLPTATAAASTTNSSMATLSEAASSALSTSFSPLASIDTSSLTTESLPTSAMLSTSFATQSSTDTLISTTESPLTSTTLSTSFSVSSTTESFSISTESSVTNATLTTADSSTVALTESRTSSADLTAISTTTTDLTSAPNLSSDSSVTISKTAIPALLDLTTTDSTFSTAPSMTTTTTTTETAQASSAAAPATASTPAMLSLMTTIRASANTSTPTAQISTTSTRAAAKASPSLNATTVKTSTTPCPSKPTLIVPMPAHPAHPNISTRPAHPAHPHAPAHLFTLPPMHPIWPTPARPNTPHSGKPTISVPRPLVPPLPMTVTLSAPPANPGFTLSMSTKTVTAFQTPVVVIVPVVVPRTTVQPGHPRAARALVQFDVDAVPAAASGATASETAMQEMRASIGPAVPATIAVVVVGAAVAAAVVVQRRRRSGLAMRRGAGYDTVARSGTRIGADTSVASG</sequence>
<dbReference type="STRING" id="578462.A0A0L0RYK0"/>
<evidence type="ECO:0000256" key="1">
    <source>
        <dbReference type="SAM" id="MobiDB-lite"/>
    </source>
</evidence>
<reference evidence="4" key="2">
    <citation type="submission" date="2009-11" db="EMBL/GenBank/DDBJ databases">
        <title>The Genome Sequence of Allomyces macrogynus strain ATCC 38327.</title>
        <authorList>
            <consortium name="The Broad Institute Genome Sequencing Platform"/>
            <person name="Russ C."/>
            <person name="Cuomo C."/>
            <person name="Shea T."/>
            <person name="Young S.K."/>
            <person name="Zeng Q."/>
            <person name="Koehrsen M."/>
            <person name="Haas B."/>
            <person name="Borodovsky M."/>
            <person name="Guigo R."/>
            <person name="Alvarado L."/>
            <person name="Berlin A."/>
            <person name="Borenstein D."/>
            <person name="Chen Z."/>
            <person name="Engels R."/>
            <person name="Freedman E."/>
            <person name="Gellesch M."/>
            <person name="Goldberg J."/>
            <person name="Griggs A."/>
            <person name="Gujja S."/>
            <person name="Heiman D."/>
            <person name="Hepburn T."/>
            <person name="Howarth C."/>
            <person name="Jen D."/>
            <person name="Larson L."/>
            <person name="Lewis B."/>
            <person name="Mehta T."/>
            <person name="Park D."/>
            <person name="Pearson M."/>
            <person name="Roberts A."/>
            <person name="Saif S."/>
            <person name="Shenoy N."/>
            <person name="Sisk P."/>
            <person name="Stolte C."/>
            <person name="Sykes S."/>
            <person name="Walk T."/>
            <person name="White J."/>
            <person name="Yandava C."/>
            <person name="Burger G."/>
            <person name="Gray M.W."/>
            <person name="Holland P.W.H."/>
            <person name="King N."/>
            <person name="Lang F.B.F."/>
            <person name="Roger A.J."/>
            <person name="Ruiz-Trillo I."/>
            <person name="Lander E."/>
            <person name="Nusbaum C."/>
        </authorList>
    </citation>
    <scope>NUCLEOTIDE SEQUENCE [LARGE SCALE GENOMIC DNA]</scope>
    <source>
        <strain evidence="4">ATCC 38327</strain>
    </source>
</reference>
<dbReference type="AlphaFoldDB" id="A0A0L0RYK0"/>
<reference evidence="3 4" key="1">
    <citation type="submission" date="2009-11" db="EMBL/GenBank/DDBJ databases">
        <title>Annotation of Allomyces macrogynus ATCC 38327.</title>
        <authorList>
            <consortium name="The Broad Institute Genome Sequencing Platform"/>
            <person name="Russ C."/>
            <person name="Cuomo C."/>
            <person name="Burger G."/>
            <person name="Gray M.W."/>
            <person name="Holland P.W.H."/>
            <person name="King N."/>
            <person name="Lang F.B.F."/>
            <person name="Roger A.J."/>
            <person name="Ruiz-Trillo I."/>
            <person name="Young S.K."/>
            <person name="Zeng Q."/>
            <person name="Gargeya S."/>
            <person name="Fitzgerald M."/>
            <person name="Haas B."/>
            <person name="Abouelleil A."/>
            <person name="Alvarado L."/>
            <person name="Arachchi H.M."/>
            <person name="Berlin A."/>
            <person name="Chapman S.B."/>
            <person name="Gearin G."/>
            <person name="Goldberg J."/>
            <person name="Griggs A."/>
            <person name="Gujja S."/>
            <person name="Hansen M."/>
            <person name="Heiman D."/>
            <person name="Howarth C."/>
            <person name="Larimer J."/>
            <person name="Lui A."/>
            <person name="MacDonald P.J.P."/>
            <person name="McCowen C."/>
            <person name="Montmayeur A."/>
            <person name="Murphy C."/>
            <person name="Neiman D."/>
            <person name="Pearson M."/>
            <person name="Priest M."/>
            <person name="Roberts A."/>
            <person name="Saif S."/>
            <person name="Shea T."/>
            <person name="Sisk P."/>
            <person name="Stolte C."/>
            <person name="Sykes S."/>
            <person name="Wortman J."/>
            <person name="Nusbaum C."/>
            <person name="Birren B."/>
        </authorList>
    </citation>
    <scope>NUCLEOTIDE SEQUENCE [LARGE SCALE GENOMIC DNA]</scope>
    <source>
        <strain evidence="3 4">ATCC 38327</strain>
    </source>
</reference>
<evidence type="ECO:0000256" key="2">
    <source>
        <dbReference type="SAM" id="Phobius"/>
    </source>
</evidence>
<name>A0A0L0RYK0_ALLM3</name>
<dbReference type="EMBL" id="GG745329">
    <property type="protein sequence ID" value="KNE55136.1"/>
    <property type="molecule type" value="Genomic_DNA"/>
</dbReference>
<keyword evidence="2" id="KW-0812">Transmembrane</keyword>
<proteinExistence type="predicted"/>
<organism evidence="3 4">
    <name type="scientific">Allomyces macrogynus (strain ATCC 38327)</name>
    <name type="common">Allomyces javanicus var. macrogynus</name>
    <dbReference type="NCBI Taxonomy" id="578462"/>
    <lineage>
        <taxon>Eukaryota</taxon>
        <taxon>Fungi</taxon>
        <taxon>Fungi incertae sedis</taxon>
        <taxon>Blastocladiomycota</taxon>
        <taxon>Blastocladiomycetes</taxon>
        <taxon>Blastocladiales</taxon>
        <taxon>Blastocladiaceae</taxon>
        <taxon>Allomyces</taxon>
    </lineage>
</organism>
<keyword evidence="4" id="KW-1185">Reference proteome</keyword>